<evidence type="ECO:0000256" key="5">
    <source>
        <dbReference type="RuleBase" id="RU363032"/>
    </source>
</evidence>
<proteinExistence type="inferred from homology"/>
<dbReference type="Pfam" id="PF00528">
    <property type="entry name" value="BPD_transp_1"/>
    <property type="match status" value="1"/>
</dbReference>
<comment type="similarity">
    <text evidence="5">Belongs to the binding-protein-dependent transport system permease family.</text>
</comment>
<dbReference type="Proteomes" id="UP001155587">
    <property type="component" value="Unassembled WGS sequence"/>
</dbReference>
<evidence type="ECO:0000313" key="7">
    <source>
        <dbReference type="EMBL" id="MCW8347573.1"/>
    </source>
</evidence>
<feature type="transmembrane region" description="Helical" evidence="5">
    <location>
        <begin position="594"/>
        <end position="618"/>
    </location>
</feature>
<dbReference type="InterPro" id="IPR035906">
    <property type="entry name" value="MetI-like_sf"/>
</dbReference>
<dbReference type="RefSeq" id="WP_265676101.1">
    <property type="nucleotide sequence ID" value="NZ_JAKRRY010000023.1"/>
</dbReference>
<reference evidence="7" key="1">
    <citation type="submission" date="2022-02" db="EMBL/GenBank/DDBJ databases">
        <title>Vibrio sp. nov, a new bacterium isolated from seawater.</title>
        <authorList>
            <person name="Yuan Y."/>
        </authorList>
    </citation>
    <scope>NUCLEOTIDE SEQUENCE</scope>
    <source>
        <strain evidence="7">ZSDZ65</strain>
    </source>
</reference>
<evidence type="ECO:0000313" key="8">
    <source>
        <dbReference type="Proteomes" id="UP001155587"/>
    </source>
</evidence>
<keyword evidence="8" id="KW-1185">Reference proteome</keyword>
<protein>
    <submittedName>
        <fullName evidence="7">ABC transporter permease subunit</fullName>
    </submittedName>
</protein>
<evidence type="ECO:0000259" key="6">
    <source>
        <dbReference type="PROSITE" id="PS50928"/>
    </source>
</evidence>
<sequence length="743" mass="82279">MANASFSLHTKDRKRQIQDRLARGIVSFGGLSVLAGLIFIFVYLAFVTLPIFSGATTTWLQPVPMITSTPIIASVVDDNAENVRFYTQDGLVTQRSLATGESTTERYAEDNDVVTASSKLLILTRNSNEITAIEPSIIQSENDDALASHKRNERKWITASTDDRPIELASAVRNNNIISFVTLDNLGRVHLIQDALSMGHATTEQTTVATPLTRFESQPEIQNNIITTSFVLPEVEQILLTPSADVVYARAANELYVLVLQDKALVLREVVDLSAVSQSPVMSMELLSGAYSLLIQYQNQQIWQWFDVLANRERTLTPIRSFDFSAPVERVLPETLSKGFYVQLANGELDGRYTTSERALLNIPLPAGDVHSIALSNNNRYAALVIGDALHVVKIDNDHPEISWSALWGKVWYESYPEPEFVWQTTAANDDFEPKFSLVPIAFGTLKAAGFAMLFAVPIAIFGAIYTAYFMSSSMRKVVKPTIELMEALPTVIIGFLAGLWFAPIVESHLPAVMMLLISLPLLSLATGVVWYLIPRKLTTKLPSGLHPFTLIPVILVAIYLMMTYSYDMEVWLFGGDVRVYLAQHGIDYDQRNALVVGFAMGFAVIPTIFTIAEDAIFSVPKHLCDGSLALGATQWQTLLYVVLLTASPGIFSAVMMGLGRAVGETMIVLMATGNTPILDWNIFEGMRTLSATMAVELPESDVGSTHYRLLFLIALILFSFTFVVNSMAEWVRQRLRDKYSAL</sequence>
<evidence type="ECO:0000256" key="2">
    <source>
        <dbReference type="ARBA" id="ARBA00022692"/>
    </source>
</evidence>
<feature type="transmembrane region" description="Helical" evidence="5">
    <location>
        <begin position="448"/>
        <end position="471"/>
    </location>
</feature>
<dbReference type="PROSITE" id="PS50928">
    <property type="entry name" value="ABC_TM1"/>
    <property type="match status" value="1"/>
</dbReference>
<feature type="transmembrane region" description="Helical" evidence="5">
    <location>
        <begin position="708"/>
        <end position="729"/>
    </location>
</feature>
<dbReference type="GO" id="GO:0055085">
    <property type="term" value="P:transmembrane transport"/>
    <property type="evidence" value="ECO:0007669"/>
    <property type="project" value="InterPro"/>
</dbReference>
<dbReference type="Gene3D" id="1.10.3720.10">
    <property type="entry name" value="MetI-like"/>
    <property type="match status" value="1"/>
</dbReference>
<feature type="transmembrane region" description="Helical" evidence="5">
    <location>
        <begin position="21"/>
        <end position="46"/>
    </location>
</feature>
<dbReference type="CDD" id="cd06261">
    <property type="entry name" value="TM_PBP2"/>
    <property type="match status" value="1"/>
</dbReference>
<feature type="transmembrane region" description="Helical" evidence="5">
    <location>
        <begin position="483"/>
        <end position="506"/>
    </location>
</feature>
<dbReference type="EMBL" id="JAKRRY010000023">
    <property type="protein sequence ID" value="MCW8347573.1"/>
    <property type="molecule type" value="Genomic_DNA"/>
</dbReference>
<dbReference type="PANTHER" id="PTHR42727">
    <property type="entry name" value="PHOSPHATE TRANSPORT SYSTEM PERMEASE PROTEIN"/>
    <property type="match status" value="1"/>
</dbReference>
<evidence type="ECO:0000256" key="4">
    <source>
        <dbReference type="ARBA" id="ARBA00023136"/>
    </source>
</evidence>
<dbReference type="SUPFAM" id="SSF161098">
    <property type="entry name" value="MetI-like"/>
    <property type="match status" value="1"/>
</dbReference>
<keyword evidence="2 5" id="KW-0812">Transmembrane</keyword>
<feature type="transmembrane region" description="Helical" evidence="5">
    <location>
        <begin position="639"/>
        <end position="659"/>
    </location>
</feature>
<name>A0A9X3HXS9_9VIBR</name>
<gene>
    <name evidence="7" type="ORF">MD535_16345</name>
</gene>
<comment type="caution">
    <text evidence="7">The sequence shown here is derived from an EMBL/GenBank/DDBJ whole genome shotgun (WGS) entry which is preliminary data.</text>
</comment>
<keyword evidence="4 5" id="KW-0472">Membrane</keyword>
<keyword evidence="5" id="KW-0813">Transport</keyword>
<dbReference type="InterPro" id="IPR000515">
    <property type="entry name" value="MetI-like"/>
</dbReference>
<dbReference type="PANTHER" id="PTHR42727:SF1">
    <property type="entry name" value="PHOSPHATE TRANSPORT SYSTEM PERMEASE"/>
    <property type="match status" value="1"/>
</dbReference>
<evidence type="ECO:0000256" key="3">
    <source>
        <dbReference type="ARBA" id="ARBA00022989"/>
    </source>
</evidence>
<comment type="subcellular location">
    <subcellularLocation>
        <location evidence="1 5">Cell membrane</location>
        <topology evidence="1 5">Multi-pass membrane protein</topology>
    </subcellularLocation>
</comment>
<keyword evidence="3 5" id="KW-1133">Transmembrane helix</keyword>
<evidence type="ECO:0000256" key="1">
    <source>
        <dbReference type="ARBA" id="ARBA00004651"/>
    </source>
</evidence>
<feature type="transmembrane region" description="Helical" evidence="5">
    <location>
        <begin position="546"/>
        <end position="567"/>
    </location>
</feature>
<feature type="transmembrane region" description="Helical" evidence="5">
    <location>
        <begin position="512"/>
        <end position="534"/>
    </location>
</feature>
<dbReference type="GO" id="GO:0005886">
    <property type="term" value="C:plasma membrane"/>
    <property type="evidence" value="ECO:0007669"/>
    <property type="project" value="UniProtKB-SubCell"/>
</dbReference>
<feature type="domain" description="ABC transmembrane type-1" evidence="6">
    <location>
        <begin position="442"/>
        <end position="729"/>
    </location>
</feature>
<organism evidence="7 8">
    <name type="scientific">Vibrio qingdaonensis</name>
    <dbReference type="NCBI Taxonomy" id="2829491"/>
    <lineage>
        <taxon>Bacteria</taxon>
        <taxon>Pseudomonadati</taxon>
        <taxon>Pseudomonadota</taxon>
        <taxon>Gammaproteobacteria</taxon>
        <taxon>Vibrionales</taxon>
        <taxon>Vibrionaceae</taxon>
        <taxon>Vibrio</taxon>
    </lineage>
</organism>
<dbReference type="AlphaFoldDB" id="A0A9X3HXS9"/>
<accession>A0A9X3HXS9</accession>